<sequence>MVSPTFVGLSPLRLLRLFLLPPSLLLRSVGFGGQSRGWLYCNVLTATIIATRIIEGDGKGWFNVDKIRQTYCFDFSSVYKMIWSVCPLPADVASVSEPATEAAREDFSTV</sequence>
<protein>
    <recommendedName>
        <fullName evidence="4">Secreted protein</fullName>
    </recommendedName>
</protein>
<feature type="chain" id="PRO_5038674483" description="Secreted protein" evidence="1">
    <location>
        <begin position="31"/>
        <end position="110"/>
    </location>
</feature>
<evidence type="ECO:0000256" key="1">
    <source>
        <dbReference type="SAM" id="SignalP"/>
    </source>
</evidence>
<evidence type="ECO:0000313" key="3">
    <source>
        <dbReference type="Proteomes" id="UP001055439"/>
    </source>
</evidence>
<proteinExistence type="predicted"/>
<organism evidence="2 3">
    <name type="scientific">Musa troglodytarum</name>
    <name type="common">fe'i banana</name>
    <dbReference type="NCBI Taxonomy" id="320322"/>
    <lineage>
        <taxon>Eukaryota</taxon>
        <taxon>Viridiplantae</taxon>
        <taxon>Streptophyta</taxon>
        <taxon>Embryophyta</taxon>
        <taxon>Tracheophyta</taxon>
        <taxon>Spermatophyta</taxon>
        <taxon>Magnoliopsida</taxon>
        <taxon>Liliopsida</taxon>
        <taxon>Zingiberales</taxon>
        <taxon>Musaceae</taxon>
        <taxon>Musa</taxon>
    </lineage>
</organism>
<evidence type="ECO:0008006" key="4">
    <source>
        <dbReference type="Google" id="ProtNLM"/>
    </source>
</evidence>
<feature type="signal peptide" evidence="1">
    <location>
        <begin position="1"/>
        <end position="30"/>
    </location>
</feature>
<dbReference type="Proteomes" id="UP001055439">
    <property type="component" value="Chromosome 1"/>
</dbReference>
<reference evidence="2" key="1">
    <citation type="submission" date="2022-05" db="EMBL/GenBank/DDBJ databases">
        <title>The Musa troglodytarum L. genome provides insights into the mechanism of non-climacteric behaviour and enrichment of carotenoids.</title>
        <authorList>
            <person name="Wang J."/>
        </authorList>
    </citation>
    <scope>NUCLEOTIDE SEQUENCE</scope>
    <source>
        <tissue evidence="2">Leaf</tissue>
    </source>
</reference>
<name>A0A9E7JA67_9LILI</name>
<dbReference type="AlphaFoldDB" id="A0A9E7JA67"/>
<dbReference type="EMBL" id="CP097502">
    <property type="protein sequence ID" value="URD73708.1"/>
    <property type="molecule type" value="Genomic_DNA"/>
</dbReference>
<keyword evidence="3" id="KW-1185">Reference proteome</keyword>
<evidence type="ECO:0000313" key="2">
    <source>
        <dbReference type="EMBL" id="URD73708.1"/>
    </source>
</evidence>
<accession>A0A9E7JA67</accession>
<gene>
    <name evidence="2" type="ORF">MUK42_35044</name>
</gene>
<keyword evidence="1" id="KW-0732">Signal</keyword>